<dbReference type="PATRIC" id="fig|745277.3.peg.4005"/>
<accession>H2IV22</accession>
<dbReference type="HOGENOM" id="CLU_096751_0_0_6"/>
<dbReference type="RefSeq" id="WP_015698974.1">
    <property type="nucleotide sequence ID" value="NC_016818.1"/>
</dbReference>
<dbReference type="EMBL" id="CP003244">
    <property type="protein sequence ID" value="AEX53936.1"/>
    <property type="molecule type" value="Genomic_DNA"/>
</dbReference>
<keyword evidence="2" id="KW-1185">Reference proteome</keyword>
<name>H2IV22_RAHAC</name>
<organism evidence="1 2">
    <name type="scientific">Rahnella aquatilis (strain ATCC 33071 / DSM 4594 / JCM 1683 / NBRC 105701 / NCIMB 13365 / CIP 78.65)</name>
    <dbReference type="NCBI Taxonomy" id="745277"/>
    <lineage>
        <taxon>Bacteria</taxon>
        <taxon>Pseudomonadati</taxon>
        <taxon>Pseudomonadota</taxon>
        <taxon>Gammaproteobacteria</taxon>
        <taxon>Enterobacterales</taxon>
        <taxon>Yersiniaceae</taxon>
        <taxon>Rahnella</taxon>
    </lineage>
</organism>
<dbReference type="STRING" id="745277.Rahaq2_4168"/>
<dbReference type="Proteomes" id="UP000009010">
    <property type="component" value="Chromosome"/>
</dbReference>
<gene>
    <name evidence="1" type="ordered locus">Rahaq2_4168</name>
</gene>
<dbReference type="OrthoDB" id="9795020at2"/>
<dbReference type="eggNOG" id="ENOG502Z9IV">
    <property type="taxonomic scope" value="Bacteria"/>
</dbReference>
<sequence>MDEIRGLKLFGEYFKKYQDQYVLIGGVASWITMDEAGEEFRATKDLDIVLIIEALSPDFVSLFWEFIKSGSYEIRQTGEGKPIFYRFLKPEDTTYPFQIELFSRSPQGMEHPEDAQIIPIPKDEGVSSLSAILLDEDYYAFLRDGLLRTELFSYIGADRLIPLKMNAWLDLSTRKAAGETVDSRVVNKHRNDVIRLSGQLTGKAVAISEKIRADMKMFLTKLPDESIDLRSLNERGSVEDVIKRIREGFGL</sequence>
<dbReference type="KEGG" id="raq:Rahaq2_4168"/>
<proteinExistence type="predicted"/>
<reference evidence="1 2" key="1">
    <citation type="journal article" date="2012" name="J. Bacteriol.">
        <title>Complete Genome Sequence of Rahnella aquatilis CIP 78.65.</title>
        <authorList>
            <person name="Martinez R.J."/>
            <person name="Bruce D."/>
            <person name="Detter C."/>
            <person name="Goodwin L.A."/>
            <person name="Han J."/>
            <person name="Han C.S."/>
            <person name="Held B."/>
            <person name="Land M.L."/>
            <person name="Mikhailova N."/>
            <person name="Nolan M."/>
            <person name="Pennacchio L."/>
            <person name="Pitluck S."/>
            <person name="Tapia R."/>
            <person name="Woyke T."/>
            <person name="Sobecky P.A."/>
        </authorList>
    </citation>
    <scope>NUCLEOTIDE SEQUENCE [LARGE SCALE GENOMIC DNA]</scope>
    <source>
        <strain evidence="2">ATCC 33071 / DSM 4594 / JCM 1683 / NBRC 105701 / NCIMB 13365 / CIP 78.65</strain>
    </source>
</reference>
<evidence type="ECO:0000313" key="2">
    <source>
        <dbReference type="Proteomes" id="UP000009010"/>
    </source>
</evidence>
<protein>
    <recommendedName>
        <fullName evidence="3">Nucleotidyl transferase AbiEii/AbiGii toxin family protein</fullName>
    </recommendedName>
</protein>
<reference evidence="2" key="2">
    <citation type="submission" date="2012-01" db="EMBL/GenBank/DDBJ databases">
        <title>Complete sequence of chromosome of Rahnella aquatilis CIP 78.65.</title>
        <authorList>
            <person name="Lucas S."/>
            <person name="Han J."/>
            <person name="Lapidus A."/>
            <person name="Cheng J.-F."/>
            <person name="Goodwin L."/>
            <person name="Pitluck S."/>
            <person name="Peters L."/>
            <person name="Ovchinnikova G."/>
            <person name="Held B."/>
            <person name="Detter J.C."/>
            <person name="Han C."/>
            <person name="Tapia R."/>
            <person name="Land M."/>
            <person name="Hauser L."/>
            <person name="Kyrpides N."/>
            <person name="Ivanova N."/>
            <person name="Pagani I."/>
            <person name="Sobecky P."/>
            <person name="Martinez R."/>
            <person name="Woyke T."/>
        </authorList>
    </citation>
    <scope>NUCLEOTIDE SEQUENCE [LARGE SCALE GENOMIC DNA]</scope>
    <source>
        <strain evidence="2">ATCC 33071 / DSM 4594 / JCM 1683 / NBRC 105701 / NCIMB 13365 / CIP 78.65</strain>
    </source>
</reference>
<evidence type="ECO:0000313" key="1">
    <source>
        <dbReference type="EMBL" id="AEX53936.1"/>
    </source>
</evidence>
<evidence type="ECO:0008006" key="3">
    <source>
        <dbReference type="Google" id="ProtNLM"/>
    </source>
</evidence>
<dbReference type="AlphaFoldDB" id="H2IV22"/>